<dbReference type="Proteomes" id="UP000015105">
    <property type="component" value="Chromosome 1D"/>
</dbReference>
<evidence type="ECO:0000256" key="1">
    <source>
        <dbReference type="ARBA" id="ARBA00004479"/>
    </source>
</evidence>
<keyword evidence="6" id="KW-0812">Transmembrane</keyword>
<dbReference type="GO" id="GO:0016020">
    <property type="term" value="C:membrane"/>
    <property type="evidence" value="ECO:0007669"/>
    <property type="project" value="UniProtKB-SubCell"/>
</dbReference>
<feature type="transmembrane region" description="Helical" evidence="6">
    <location>
        <begin position="29"/>
        <end position="46"/>
    </location>
</feature>
<protein>
    <recommendedName>
        <fullName evidence="2">non-specific serine/threonine protein kinase</fullName>
        <ecNumber evidence="2">2.7.11.1</ecNumber>
    </recommendedName>
</protein>
<dbReference type="Gramene" id="AET1Gv20035300.4">
    <property type="protein sequence ID" value="AET1Gv20035300.4"/>
    <property type="gene ID" value="AET1Gv20035300"/>
</dbReference>
<comment type="catalytic activity">
    <reaction evidence="4">
        <text>L-threonyl-[protein] + ATP = O-phospho-L-threonyl-[protein] + ADP + H(+)</text>
        <dbReference type="Rhea" id="RHEA:46608"/>
        <dbReference type="Rhea" id="RHEA-COMP:11060"/>
        <dbReference type="Rhea" id="RHEA-COMP:11605"/>
        <dbReference type="ChEBI" id="CHEBI:15378"/>
        <dbReference type="ChEBI" id="CHEBI:30013"/>
        <dbReference type="ChEBI" id="CHEBI:30616"/>
        <dbReference type="ChEBI" id="CHEBI:61977"/>
        <dbReference type="ChEBI" id="CHEBI:456216"/>
        <dbReference type="EC" id="2.7.11.1"/>
    </reaction>
</comment>
<reference evidence="8" key="1">
    <citation type="journal article" date="2014" name="Science">
        <title>Ancient hybridizations among the ancestral genomes of bread wheat.</title>
        <authorList>
            <consortium name="International Wheat Genome Sequencing Consortium,"/>
            <person name="Marcussen T."/>
            <person name="Sandve S.R."/>
            <person name="Heier L."/>
            <person name="Spannagl M."/>
            <person name="Pfeifer M."/>
            <person name="Jakobsen K.S."/>
            <person name="Wulff B.B."/>
            <person name="Steuernagel B."/>
            <person name="Mayer K.F."/>
            <person name="Olsen O.A."/>
        </authorList>
    </citation>
    <scope>NUCLEOTIDE SEQUENCE [LARGE SCALE GENOMIC DNA]</scope>
    <source>
        <strain evidence="8">cv. AL8/78</strain>
    </source>
</reference>
<keyword evidence="8" id="KW-1185">Reference proteome</keyword>
<proteinExistence type="predicted"/>
<feature type="transmembrane region" description="Helical" evidence="6">
    <location>
        <begin position="7"/>
        <end position="23"/>
    </location>
</feature>
<dbReference type="EC" id="2.7.11.1" evidence="2"/>
<organism evidence="7 8">
    <name type="scientific">Aegilops tauschii subsp. strangulata</name>
    <name type="common">Goatgrass</name>
    <dbReference type="NCBI Taxonomy" id="200361"/>
    <lineage>
        <taxon>Eukaryota</taxon>
        <taxon>Viridiplantae</taxon>
        <taxon>Streptophyta</taxon>
        <taxon>Embryophyta</taxon>
        <taxon>Tracheophyta</taxon>
        <taxon>Spermatophyta</taxon>
        <taxon>Magnoliopsida</taxon>
        <taxon>Liliopsida</taxon>
        <taxon>Poales</taxon>
        <taxon>Poaceae</taxon>
        <taxon>BOP clade</taxon>
        <taxon>Pooideae</taxon>
        <taxon>Triticodae</taxon>
        <taxon>Triticeae</taxon>
        <taxon>Triticinae</taxon>
        <taxon>Aegilops</taxon>
    </lineage>
</organism>
<dbReference type="GO" id="GO:0004674">
    <property type="term" value="F:protein serine/threonine kinase activity"/>
    <property type="evidence" value="ECO:0007669"/>
    <property type="project" value="UniProtKB-EC"/>
</dbReference>
<evidence type="ECO:0000256" key="6">
    <source>
        <dbReference type="SAM" id="Phobius"/>
    </source>
</evidence>
<dbReference type="InterPro" id="IPR036426">
    <property type="entry name" value="Bulb-type_lectin_dom_sf"/>
</dbReference>
<evidence type="ECO:0000256" key="5">
    <source>
        <dbReference type="ARBA" id="ARBA00048679"/>
    </source>
</evidence>
<evidence type="ECO:0000256" key="2">
    <source>
        <dbReference type="ARBA" id="ARBA00012513"/>
    </source>
</evidence>
<sequence>EHIIASCSSIVYIYILFFLLRIAEQSTFTLFPMPLLYILVLALLLSHTPRCSSSAPAGDTLTEGQVLAVGDKLVSTNGKFALGFFQPATTTINQPFTLTSSLRGRINCLHNRHESYVWVGPWSNEHRMVP</sequence>
<reference evidence="7" key="4">
    <citation type="submission" date="2019-03" db="UniProtKB">
        <authorList>
            <consortium name="EnsemblPlants"/>
        </authorList>
    </citation>
    <scope>IDENTIFICATION</scope>
</reference>
<keyword evidence="6" id="KW-1133">Transmembrane helix</keyword>
<reference evidence="7" key="3">
    <citation type="journal article" date="2017" name="Nature">
        <title>Genome sequence of the progenitor of the wheat D genome Aegilops tauschii.</title>
        <authorList>
            <person name="Luo M.C."/>
            <person name="Gu Y.Q."/>
            <person name="Puiu D."/>
            <person name="Wang H."/>
            <person name="Twardziok S.O."/>
            <person name="Deal K.R."/>
            <person name="Huo N."/>
            <person name="Zhu T."/>
            <person name="Wang L."/>
            <person name="Wang Y."/>
            <person name="McGuire P.E."/>
            <person name="Liu S."/>
            <person name="Long H."/>
            <person name="Ramasamy R.K."/>
            <person name="Rodriguez J.C."/>
            <person name="Van S.L."/>
            <person name="Yuan L."/>
            <person name="Wang Z."/>
            <person name="Xia Z."/>
            <person name="Xiao L."/>
            <person name="Anderson O.D."/>
            <person name="Ouyang S."/>
            <person name="Liang Y."/>
            <person name="Zimin A.V."/>
            <person name="Pertea G."/>
            <person name="Qi P."/>
            <person name="Bennetzen J.L."/>
            <person name="Dai X."/>
            <person name="Dawson M.W."/>
            <person name="Muller H.G."/>
            <person name="Kugler K."/>
            <person name="Rivarola-Duarte L."/>
            <person name="Spannagl M."/>
            <person name="Mayer K.F.X."/>
            <person name="Lu F.H."/>
            <person name="Bevan M.W."/>
            <person name="Leroy P."/>
            <person name="Li P."/>
            <person name="You F.M."/>
            <person name="Sun Q."/>
            <person name="Liu Z."/>
            <person name="Lyons E."/>
            <person name="Wicker T."/>
            <person name="Salzberg S.L."/>
            <person name="Devos K.M."/>
            <person name="Dvorak J."/>
        </authorList>
    </citation>
    <scope>NUCLEOTIDE SEQUENCE [LARGE SCALE GENOMIC DNA]</scope>
    <source>
        <strain evidence="7">cv. AL8/78</strain>
    </source>
</reference>
<name>A0A452XJX3_AEGTS</name>
<dbReference type="EnsemblPlants" id="AET1Gv20035300.4">
    <property type="protein sequence ID" value="AET1Gv20035300.4"/>
    <property type="gene ID" value="AET1Gv20035300"/>
</dbReference>
<dbReference type="Gene3D" id="2.90.10.10">
    <property type="entry name" value="Bulb-type lectin domain"/>
    <property type="match status" value="1"/>
</dbReference>
<keyword evidence="6" id="KW-0472">Membrane</keyword>
<keyword evidence="3" id="KW-0675">Receptor</keyword>
<evidence type="ECO:0000256" key="4">
    <source>
        <dbReference type="ARBA" id="ARBA00047899"/>
    </source>
</evidence>
<comment type="catalytic activity">
    <reaction evidence="5">
        <text>L-seryl-[protein] + ATP = O-phospho-L-seryl-[protein] + ADP + H(+)</text>
        <dbReference type="Rhea" id="RHEA:17989"/>
        <dbReference type="Rhea" id="RHEA-COMP:9863"/>
        <dbReference type="Rhea" id="RHEA-COMP:11604"/>
        <dbReference type="ChEBI" id="CHEBI:15378"/>
        <dbReference type="ChEBI" id="CHEBI:29999"/>
        <dbReference type="ChEBI" id="CHEBI:30616"/>
        <dbReference type="ChEBI" id="CHEBI:83421"/>
        <dbReference type="ChEBI" id="CHEBI:456216"/>
        <dbReference type="EC" id="2.7.11.1"/>
    </reaction>
</comment>
<accession>A0A452XJX3</accession>
<comment type="subcellular location">
    <subcellularLocation>
        <location evidence="1">Membrane</location>
        <topology evidence="1">Single-pass type I membrane protein</topology>
    </subcellularLocation>
</comment>
<reference evidence="8" key="2">
    <citation type="journal article" date="2017" name="Nat. Plants">
        <title>The Aegilops tauschii genome reveals multiple impacts of transposons.</title>
        <authorList>
            <person name="Zhao G."/>
            <person name="Zou C."/>
            <person name="Li K."/>
            <person name="Wang K."/>
            <person name="Li T."/>
            <person name="Gao L."/>
            <person name="Zhang X."/>
            <person name="Wang H."/>
            <person name="Yang Z."/>
            <person name="Liu X."/>
            <person name="Jiang W."/>
            <person name="Mao L."/>
            <person name="Kong X."/>
            <person name="Jiao Y."/>
            <person name="Jia J."/>
        </authorList>
    </citation>
    <scope>NUCLEOTIDE SEQUENCE [LARGE SCALE GENOMIC DNA]</scope>
    <source>
        <strain evidence="8">cv. AL8/78</strain>
    </source>
</reference>
<evidence type="ECO:0000313" key="8">
    <source>
        <dbReference type="Proteomes" id="UP000015105"/>
    </source>
</evidence>
<reference evidence="7" key="5">
    <citation type="journal article" date="2021" name="G3 (Bethesda)">
        <title>Aegilops tauschii genome assembly Aet v5.0 features greater sequence contiguity and improved annotation.</title>
        <authorList>
            <person name="Wang L."/>
            <person name="Zhu T."/>
            <person name="Rodriguez J.C."/>
            <person name="Deal K.R."/>
            <person name="Dubcovsky J."/>
            <person name="McGuire P.E."/>
            <person name="Lux T."/>
            <person name="Spannagl M."/>
            <person name="Mayer K.F.X."/>
            <person name="Baldrich P."/>
            <person name="Meyers B.C."/>
            <person name="Huo N."/>
            <person name="Gu Y.Q."/>
            <person name="Zhou H."/>
            <person name="Devos K.M."/>
            <person name="Bennetzen J.L."/>
            <person name="Unver T."/>
            <person name="Budak H."/>
            <person name="Gulick P.J."/>
            <person name="Galiba G."/>
            <person name="Kalapos B."/>
            <person name="Nelson D.R."/>
            <person name="Li P."/>
            <person name="You F.M."/>
            <person name="Luo M.C."/>
            <person name="Dvorak J."/>
        </authorList>
    </citation>
    <scope>NUCLEOTIDE SEQUENCE [LARGE SCALE GENOMIC DNA]</scope>
    <source>
        <strain evidence="7">cv. AL8/78</strain>
    </source>
</reference>
<evidence type="ECO:0000313" key="7">
    <source>
        <dbReference type="EnsemblPlants" id="AET1Gv20035300.4"/>
    </source>
</evidence>
<dbReference type="AlphaFoldDB" id="A0A452XJX3"/>
<evidence type="ECO:0000256" key="3">
    <source>
        <dbReference type="ARBA" id="ARBA00023170"/>
    </source>
</evidence>